<dbReference type="Proteomes" id="UP000712673">
    <property type="component" value="Unassembled WGS sequence"/>
</dbReference>
<name>A0A937W5B6_UNCTE</name>
<reference evidence="1" key="1">
    <citation type="submission" date="2019-03" db="EMBL/GenBank/DDBJ databases">
        <title>Lake Tanganyika Metagenome-Assembled Genomes (MAGs).</title>
        <authorList>
            <person name="Tran P."/>
        </authorList>
    </citation>
    <scope>NUCLEOTIDE SEQUENCE</scope>
    <source>
        <strain evidence="1">K_DeepCast_65m_m2_066</strain>
    </source>
</reference>
<dbReference type="InterPro" id="IPR021441">
    <property type="entry name" value="DUF3090"/>
</dbReference>
<protein>
    <submittedName>
        <fullName evidence="1">DUF3090 family protein</fullName>
    </submittedName>
</protein>
<organism evidence="1 2">
    <name type="scientific">Tectimicrobiota bacterium</name>
    <dbReference type="NCBI Taxonomy" id="2528274"/>
    <lineage>
        <taxon>Bacteria</taxon>
        <taxon>Pseudomonadati</taxon>
        <taxon>Nitrospinota/Tectimicrobiota group</taxon>
        <taxon>Candidatus Tectimicrobiota</taxon>
    </lineage>
</organism>
<evidence type="ECO:0000313" key="1">
    <source>
        <dbReference type="EMBL" id="MBM3225475.1"/>
    </source>
</evidence>
<sequence>MAEAQHDFASVDTLDAESIGTPGKRTFRLRILRGRDSAALWMEKQQLAALGEAIPRLLEQLNAPDQHPDEEAESIVAFPEEPTIDFKVGRMALGYAAQEDRLVLVAHDVEAGDDESIPPTFSCRFSREQARALSESCAEAVAGGRPLCQLCHRPIDPEGHMCPRANGHQKLTRREEGDD</sequence>
<evidence type="ECO:0000313" key="2">
    <source>
        <dbReference type="Proteomes" id="UP000712673"/>
    </source>
</evidence>
<dbReference type="Pfam" id="PF11290">
    <property type="entry name" value="DUF3090"/>
    <property type="match status" value="1"/>
</dbReference>
<accession>A0A937W5B6</accession>
<dbReference type="AlphaFoldDB" id="A0A937W5B6"/>
<dbReference type="EMBL" id="VGLS01000588">
    <property type="protein sequence ID" value="MBM3225475.1"/>
    <property type="molecule type" value="Genomic_DNA"/>
</dbReference>
<comment type="caution">
    <text evidence="1">The sequence shown here is derived from an EMBL/GenBank/DDBJ whole genome shotgun (WGS) entry which is preliminary data.</text>
</comment>
<proteinExistence type="predicted"/>
<gene>
    <name evidence="1" type="ORF">FJZ47_16970</name>
</gene>
<dbReference type="NCBIfam" id="TIGR03847">
    <property type="entry name" value="conserved hypothetical protein"/>
    <property type="match status" value="1"/>
</dbReference>